<gene>
    <name evidence="1" type="ORF">CIRG_01635</name>
</gene>
<proteinExistence type="predicted"/>
<dbReference type="Proteomes" id="UP000054565">
    <property type="component" value="Unassembled WGS sequence"/>
</dbReference>
<name>A0A0J6XYY4_COCIT</name>
<accession>A0A0J6XYY4</accession>
<evidence type="ECO:0000313" key="1">
    <source>
        <dbReference type="EMBL" id="KMP01496.1"/>
    </source>
</evidence>
<dbReference type="EMBL" id="DS028093">
    <property type="protein sequence ID" value="KMP01496.1"/>
    <property type="molecule type" value="Genomic_DNA"/>
</dbReference>
<evidence type="ECO:0000313" key="2">
    <source>
        <dbReference type="Proteomes" id="UP000054565"/>
    </source>
</evidence>
<dbReference type="AlphaFoldDB" id="A0A0J6XYY4"/>
<organism evidence="1 2">
    <name type="scientific">Coccidioides immitis RMSCC 2394</name>
    <dbReference type="NCBI Taxonomy" id="404692"/>
    <lineage>
        <taxon>Eukaryota</taxon>
        <taxon>Fungi</taxon>
        <taxon>Dikarya</taxon>
        <taxon>Ascomycota</taxon>
        <taxon>Pezizomycotina</taxon>
        <taxon>Eurotiomycetes</taxon>
        <taxon>Eurotiomycetidae</taxon>
        <taxon>Onygenales</taxon>
        <taxon>Onygenaceae</taxon>
        <taxon>Coccidioides</taxon>
    </lineage>
</organism>
<reference evidence="2" key="1">
    <citation type="journal article" date="2010" name="Genome Res.">
        <title>Population genomic sequencing of Coccidioides fungi reveals recent hybridization and transposon control.</title>
        <authorList>
            <person name="Neafsey D.E."/>
            <person name="Barker B.M."/>
            <person name="Sharpton T.J."/>
            <person name="Stajich J.E."/>
            <person name="Park D.J."/>
            <person name="Whiston E."/>
            <person name="Hung C.-Y."/>
            <person name="McMahan C."/>
            <person name="White J."/>
            <person name="Sykes S."/>
            <person name="Heiman D."/>
            <person name="Young S."/>
            <person name="Zeng Q."/>
            <person name="Abouelleil A."/>
            <person name="Aftuck L."/>
            <person name="Bessette D."/>
            <person name="Brown A."/>
            <person name="FitzGerald M."/>
            <person name="Lui A."/>
            <person name="Macdonald J.P."/>
            <person name="Priest M."/>
            <person name="Orbach M.J."/>
            <person name="Galgiani J.N."/>
            <person name="Kirkland T.N."/>
            <person name="Cole G.T."/>
            <person name="Birren B.W."/>
            <person name="Henn M.R."/>
            <person name="Taylor J.W."/>
            <person name="Rounsley S.D."/>
        </authorList>
    </citation>
    <scope>NUCLEOTIDE SEQUENCE [LARGE SCALE GENOMIC DNA]</scope>
    <source>
        <strain evidence="2">RMSCC 2394</strain>
    </source>
</reference>
<sequence>MAGELGDRRCGTVSSDLMECRTLTVSSSKGALEMLPLANTLGDVGIRMNEKIAENNNSRAVMSALVRLWLVLVVLGPDHTCSDTDFFTARVLKFRGLLKWLLEGAFKGVLAGIVGLDIQHPCSCGCCRP</sequence>
<protein>
    <submittedName>
        <fullName evidence="1">Uncharacterized protein</fullName>
    </submittedName>
</protein>